<proteinExistence type="predicted"/>
<evidence type="ECO:0000313" key="1">
    <source>
        <dbReference type="EMBL" id="DAE26424.1"/>
    </source>
</evidence>
<protein>
    <submittedName>
        <fullName evidence="1">Major tail protein</fullName>
    </submittedName>
</protein>
<reference evidence="1" key="1">
    <citation type="journal article" date="2021" name="Proc. Natl. Acad. Sci. U.S.A.">
        <title>A Catalog of Tens of Thousands of Viruses from Human Metagenomes Reveals Hidden Associations with Chronic Diseases.</title>
        <authorList>
            <person name="Tisza M.J."/>
            <person name="Buck C.B."/>
        </authorList>
    </citation>
    <scope>NUCLEOTIDE SEQUENCE</scope>
    <source>
        <strain evidence="1">Ctr4Z12</strain>
    </source>
</reference>
<name>A0A8S5R4X5_9CAUD</name>
<sequence>MAAKEGVFPCYENQFHVGATKADKATIAECESFSVSIDNGVETWNSFTQEGWQSALQTAKAITISVSGKRCIGDTGNDLVAGKWLANGQDAYVYFDWTFPDGTVVAWDKAVINVTNVNGGDSTNVAPLEFDIVSNGKPTVTNPS</sequence>
<dbReference type="NCBIfam" id="NF047353">
    <property type="entry name" value="tube_lmo2291"/>
    <property type="match status" value="1"/>
</dbReference>
<accession>A0A8S5R4X5</accession>
<organism evidence="1">
    <name type="scientific">Siphoviridae sp. ctr4Z12</name>
    <dbReference type="NCBI Taxonomy" id="2827280"/>
    <lineage>
        <taxon>Viruses</taxon>
        <taxon>Duplodnaviria</taxon>
        <taxon>Heunggongvirae</taxon>
        <taxon>Uroviricota</taxon>
        <taxon>Caudoviricetes</taxon>
    </lineage>
</organism>
<dbReference type="EMBL" id="BK015818">
    <property type="protein sequence ID" value="DAE26424.1"/>
    <property type="molecule type" value="Genomic_DNA"/>
</dbReference>